<proteinExistence type="predicted"/>
<comment type="caution">
    <text evidence="3">The sequence shown here is derived from an EMBL/GenBank/DDBJ whole genome shotgun (WGS) entry which is preliminary data.</text>
</comment>
<organism evidence="3 4">
    <name type="scientific">Protopolystoma xenopodis</name>
    <dbReference type="NCBI Taxonomy" id="117903"/>
    <lineage>
        <taxon>Eukaryota</taxon>
        <taxon>Metazoa</taxon>
        <taxon>Spiralia</taxon>
        <taxon>Lophotrochozoa</taxon>
        <taxon>Platyhelminthes</taxon>
        <taxon>Monogenea</taxon>
        <taxon>Polyopisthocotylea</taxon>
        <taxon>Polystomatidea</taxon>
        <taxon>Polystomatidae</taxon>
        <taxon>Protopolystoma</taxon>
    </lineage>
</organism>
<evidence type="ECO:0000313" key="4">
    <source>
        <dbReference type="Proteomes" id="UP000784294"/>
    </source>
</evidence>
<name>A0A448XCX5_9PLAT</name>
<dbReference type="Proteomes" id="UP000784294">
    <property type="component" value="Unassembled WGS sequence"/>
</dbReference>
<evidence type="ECO:0000313" key="3">
    <source>
        <dbReference type="EMBL" id="VEL33817.1"/>
    </source>
</evidence>
<dbReference type="AlphaFoldDB" id="A0A448XCX5"/>
<dbReference type="EMBL" id="CAAALY010246456">
    <property type="protein sequence ID" value="VEL33817.1"/>
    <property type="molecule type" value="Genomic_DNA"/>
</dbReference>
<dbReference type="Pfam" id="PF00078">
    <property type="entry name" value="RVT_1"/>
    <property type="match status" value="1"/>
</dbReference>
<accession>A0A448XCX5</accession>
<protein>
    <recommendedName>
        <fullName evidence="2">Reverse transcriptase domain-containing protein</fullName>
    </recommendedName>
</protein>
<evidence type="ECO:0000259" key="2">
    <source>
        <dbReference type="PROSITE" id="PS50878"/>
    </source>
</evidence>
<feature type="region of interest" description="Disordered" evidence="1">
    <location>
        <begin position="114"/>
        <end position="149"/>
    </location>
</feature>
<feature type="domain" description="Reverse transcriptase" evidence="2">
    <location>
        <begin position="1"/>
        <end position="325"/>
    </location>
</feature>
<reference evidence="3" key="1">
    <citation type="submission" date="2018-11" db="EMBL/GenBank/DDBJ databases">
        <authorList>
            <consortium name="Pathogen Informatics"/>
        </authorList>
    </citation>
    <scope>NUCLEOTIDE SEQUENCE</scope>
</reference>
<keyword evidence="4" id="KW-1185">Reference proteome</keyword>
<dbReference type="InterPro" id="IPR000477">
    <property type="entry name" value="RT_dom"/>
</dbReference>
<evidence type="ECO:0000256" key="1">
    <source>
        <dbReference type="SAM" id="MobiDB-lite"/>
    </source>
</evidence>
<dbReference type="PROSITE" id="PS50878">
    <property type="entry name" value="RT_POL"/>
    <property type="match status" value="1"/>
</dbReference>
<gene>
    <name evidence="3" type="ORF">PXEA_LOCUS27257</name>
</gene>
<dbReference type="PANTHER" id="PTHR21301:SF10">
    <property type="entry name" value="REVERSE TRANSCRIPTASE DOMAIN-CONTAINING PROTEIN"/>
    <property type="match status" value="1"/>
</dbReference>
<dbReference type="OrthoDB" id="10058657at2759"/>
<dbReference type="PANTHER" id="PTHR21301">
    <property type="entry name" value="REVERSE TRANSCRIPTASE"/>
    <property type="match status" value="1"/>
</dbReference>
<sequence length="325" mass="36927">MVLRQMVCSDFQCLHELAFLQAYKFGDWSLLRVGRESLILFHDTAAVLIDVSQPKASLSRTSSNHNSVKATEVTSSAMHLDQAGRADLRDSRAAEDGLTIYLLTRPRARLVDSADSVQAARDRRRRPPLSERHVTTGPMDAWRDDKKGRQHKLKVASSESTGLLYRCDLNRSALRNQYTNLKESTFDRGVNPCWVASALEGKDECHNLAHGIQVHQLGFDGPPVDRTAGDKAISALMEILEREEDILEAERIRKKSLTRLINLTVRTKYFTFNGSIYEQIFGLPMGSPLSPLLVNVYMDKLEKEFEKSPLQLRVLMRYWDDFFAL</sequence>